<dbReference type="InterPro" id="IPR035906">
    <property type="entry name" value="MetI-like_sf"/>
</dbReference>
<dbReference type="PANTHER" id="PTHR30193:SF41">
    <property type="entry name" value="DIACETYLCHITOBIOSE UPTAKE SYSTEM PERMEASE PROTEIN NGCF"/>
    <property type="match status" value="1"/>
</dbReference>
<dbReference type="Proteomes" id="UP000469870">
    <property type="component" value="Unassembled WGS sequence"/>
</dbReference>
<dbReference type="Proteomes" id="UP000430975">
    <property type="component" value="Unassembled WGS sequence"/>
</dbReference>
<dbReference type="GO" id="GO:0005886">
    <property type="term" value="C:plasma membrane"/>
    <property type="evidence" value="ECO:0007669"/>
    <property type="project" value="UniProtKB-SubCell"/>
</dbReference>
<evidence type="ECO:0000256" key="7">
    <source>
        <dbReference type="RuleBase" id="RU363032"/>
    </source>
</evidence>
<keyword evidence="5 7" id="KW-1133">Transmembrane helix</keyword>
<comment type="similarity">
    <text evidence="7">Belongs to the binding-protein-dependent transport system permease family.</text>
</comment>
<name>A0A6I2GBY9_9LACT</name>
<dbReference type="InterPro" id="IPR051393">
    <property type="entry name" value="ABC_transporter_permease"/>
</dbReference>
<feature type="transmembrane region" description="Helical" evidence="7">
    <location>
        <begin position="282"/>
        <end position="301"/>
    </location>
</feature>
<protein>
    <submittedName>
        <fullName evidence="10">ABC transporter permease subunit</fullName>
    </submittedName>
</protein>
<dbReference type="Pfam" id="PF00528">
    <property type="entry name" value="BPD_transp_1"/>
    <property type="match status" value="1"/>
</dbReference>
<evidence type="ECO:0000313" key="12">
    <source>
        <dbReference type="Proteomes" id="UP000469870"/>
    </source>
</evidence>
<evidence type="ECO:0000256" key="5">
    <source>
        <dbReference type="ARBA" id="ARBA00022989"/>
    </source>
</evidence>
<evidence type="ECO:0000313" key="10">
    <source>
        <dbReference type="EMBL" id="MRI85270.1"/>
    </source>
</evidence>
<dbReference type="GO" id="GO:0055085">
    <property type="term" value="P:transmembrane transport"/>
    <property type="evidence" value="ECO:0007669"/>
    <property type="project" value="InterPro"/>
</dbReference>
<feature type="domain" description="ABC transmembrane type-1" evidence="8">
    <location>
        <begin position="78"/>
        <end position="298"/>
    </location>
</feature>
<dbReference type="Gene3D" id="1.10.3720.10">
    <property type="entry name" value="MetI-like"/>
    <property type="match status" value="1"/>
</dbReference>
<comment type="subcellular location">
    <subcellularLocation>
        <location evidence="1 7">Cell membrane</location>
        <topology evidence="1 7">Multi-pass membrane protein</topology>
    </subcellularLocation>
</comment>
<feature type="transmembrane region" description="Helical" evidence="7">
    <location>
        <begin position="115"/>
        <end position="135"/>
    </location>
</feature>
<evidence type="ECO:0000313" key="9">
    <source>
        <dbReference type="EMBL" id="MRI81954.1"/>
    </source>
</evidence>
<feature type="transmembrane region" description="Helical" evidence="7">
    <location>
        <begin position="20"/>
        <end position="46"/>
    </location>
</feature>
<evidence type="ECO:0000256" key="2">
    <source>
        <dbReference type="ARBA" id="ARBA00022448"/>
    </source>
</evidence>
<keyword evidence="6 7" id="KW-0472">Membrane</keyword>
<dbReference type="PANTHER" id="PTHR30193">
    <property type="entry name" value="ABC TRANSPORTER PERMEASE PROTEIN"/>
    <property type="match status" value="1"/>
</dbReference>
<dbReference type="SUPFAM" id="SSF161098">
    <property type="entry name" value="MetI-like"/>
    <property type="match status" value="1"/>
</dbReference>
<dbReference type="CDD" id="cd06261">
    <property type="entry name" value="TM_PBP2"/>
    <property type="match status" value="1"/>
</dbReference>
<feature type="transmembrane region" description="Helical" evidence="7">
    <location>
        <begin position="212"/>
        <end position="230"/>
    </location>
</feature>
<evidence type="ECO:0000256" key="6">
    <source>
        <dbReference type="ARBA" id="ARBA00023136"/>
    </source>
</evidence>
<gene>
    <name evidence="10" type="ORF">GIY09_05195</name>
    <name evidence="9" type="ORF">GIY11_07965</name>
</gene>
<evidence type="ECO:0000259" key="8">
    <source>
        <dbReference type="PROSITE" id="PS50928"/>
    </source>
</evidence>
<evidence type="ECO:0000256" key="4">
    <source>
        <dbReference type="ARBA" id="ARBA00022692"/>
    </source>
</evidence>
<accession>A0A6I2GBY9</accession>
<dbReference type="PROSITE" id="PS50928">
    <property type="entry name" value="ABC_TM1"/>
    <property type="match status" value="1"/>
</dbReference>
<proteinExistence type="inferred from homology"/>
<dbReference type="AlphaFoldDB" id="A0A6I2GBY9"/>
<dbReference type="EMBL" id="WJQS01000003">
    <property type="protein sequence ID" value="MRI85270.1"/>
    <property type="molecule type" value="Genomic_DNA"/>
</dbReference>
<evidence type="ECO:0000256" key="1">
    <source>
        <dbReference type="ARBA" id="ARBA00004651"/>
    </source>
</evidence>
<dbReference type="InterPro" id="IPR000515">
    <property type="entry name" value="MetI-like"/>
</dbReference>
<evidence type="ECO:0000313" key="11">
    <source>
        <dbReference type="Proteomes" id="UP000430975"/>
    </source>
</evidence>
<dbReference type="EMBL" id="WJQR01000006">
    <property type="protein sequence ID" value="MRI81954.1"/>
    <property type="molecule type" value="Genomic_DNA"/>
</dbReference>
<reference evidence="11 12" key="1">
    <citation type="submission" date="2019-11" db="EMBL/GenBank/DDBJ databases">
        <title>Characterisation of Fundicoccus ignavus gen. nov. sp. nov., a novel genus of the family Aerococcaceae isolated from bulk tank milk.</title>
        <authorList>
            <person name="Siebert A."/>
            <person name="Huptas C."/>
            <person name="Wenning M."/>
            <person name="Scherer S."/>
            <person name="Doll E.V."/>
        </authorList>
    </citation>
    <scope>NUCLEOTIDE SEQUENCE [LARGE SCALE GENOMIC DNA]</scope>
    <source>
        <strain evidence="9 12">DSM 109653</strain>
        <strain evidence="10 11">WS4759</strain>
    </source>
</reference>
<feature type="transmembrane region" description="Helical" evidence="7">
    <location>
        <begin position="78"/>
        <end position="103"/>
    </location>
</feature>
<keyword evidence="4 7" id="KW-0812">Transmembrane</keyword>
<keyword evidence="2 7" id="KW-0813">Transport</keyword>
<sequence>MATKAPKKFNRTSRDTRNFFFLVAPAVFIFLLVIAIPFGLGVYYSFTDWGGVTQSETNFIGFHNYIQSLTDTRFQYSLMITFLFAIINVIVINIVSFSLALLVSSSIKGRNLYRAGFFLPNLIGGLVLGYIWQFIYNQVFPSLGDAIGSEWLMTNLFLGKPNLAMSALVMTNTWQYAGYIMMIYFAGLQSVPESLYESASLDGANWWYKLRHITIPMVMSSFTVSLFLTINNSFKIYDVNVSLTGGGPSIMWQGQAIKGTEFITMNIYNTASVENQLARGQARAVILFVILVIISLTQTTITKRREVEM</sequence>
<keyword evidence="11" id="KW-1185">Reference proteome</keyword>
<comment type="caution">
    <text evidence="10">The sequence shown here is derived from an EMBL/GenBank/DDBJ whole genome shotgun (WGS) entry which is preliminary data.</text>
</comment>
<evidence type="ECO:0000256" key="3">
    <source>
        <dbReference type="ARBA" id="ARBA00022475"/>
    </source>
</evidence>
<keyword evidence="3" id="KW-1003">Cell membrane</keyword>
<organism evidence="10 11">
    <name type="scientific">Fundicoccus ignavus</name>
    <dbReference type="NCBI Taxonomy" id="2664442"/>
    <lineage>
        <taxon>Bacteria</taxon>
        <taxon>Bacillati</taxon>
        <taxon>Bacillota</taxon>
        <taxon>Bacilli</taxon>
        <taxon>Lactobacillales</taxon>
        <taxon>Aerococcaceae</taxon>
        <taxon>Fundicoccus</taxon>
    </lineage>
</organism>
<dbReference type="RefSeq" id="WP_153862135.1">
    <property type="nucleotide sequence ID" value="NZ_WJQR01000006.1"/>
</dbReference>